<sequence>MKSKIKNILIFITLVYQVQAQSNSSGSMMNNLLLATPFSIENYSSNEFVVNTLADLSNPINAGKTACFQTVITLSSDFVLAENLTLKSCGGYLDIGIFTLTGVNTSVYGLADVMVIESSKGQLDGTWNAGTNLYAKNLGLKNDGLEYSTGNIAAGSRTLTVAGGMFTAADVGKFIAVYGADAGFVASNPQKSQNSLQTTIQAVTNHTTVVLADPATRTINNTIIWTGSDNFKAGKNLFFVKNQTSGNVLTFSEGLYFTSVVNYGRNLRLNTPVNGWYMGDGTDRHTITGAGVIRAIPHKLQKSRLLTIGNTHNYVLSINLEQDQKLHNYSGLPPANTGDDFNIVVYIRTAAYNGTIKDCSISHTEGTLMSSAGDLQFTNYIKGNNTINVQQRASNAANGDVSDVDGSVVLDNNGAFTYSTDLLDISTWQFEATRIARTGRKGRRHYQFSGLGFAGWSGLTTPRYWAYYYDENQVFLRKSGEQVFYHTYQYEDDVKYIRVKFEKVADVTLVNAQIRANLNPMGLVLQNVHLDAGGAHGLSNMPTNFLMDGGSIKNVGNVLPAYSSNTEDQRRGTQNQTFRNVLFKDGYTGYLNWVGTDGVVVDHCYFLGTTDPQRIRTTDGFTNALSADKARNDRTVNNLFYNAALDFGRSSYFANNTVIGGSLQITANGSELVDNRFHNVKVANIRYPDADRDYSKIKDATFTYDKTWEGFLLRDVNMGLILEDVSIEFNKKTRLTYLVDQTTSFEPIVLGKNGNKLFNNSPTPRFDYGGYLKNVSVSGARIDRSVRDYSLTAVYWPVTDYYNVYSESSMNLKYGLPKDRTFNDVVVDGRLQLDYDQYGNVLTTERPTHVFNRLKVTIPEGEFDWTNYGAYILRVKKKNVDLVFNDAVFDLQVTSDERGNYRKWMRLEQLGTTEFNRTTFKSASPKTIDLSTFPATLGAITFTDCVFENVTFIPRPGIDLIQTTSIPTTILDYASNEDFLVTDLNKSRNYTGAGASTWLLTTNVDDYATVGTSIELFNSGMGTVTLQGDAGITILNSGNGLTLSSTNRSGKLTKISPYTWLFSLYK</sequence>
<name>A0A916DWS6_9BACT</name>
<gene>
    <name evidence="1" type="ORF">AsAng_0050850</name>
</gene>
<dbReference type="AlphaFoldDB" id="A0A916DWS6"/>
<dbReference type="Proteomes" id="UP001060919">
    <property type="component" value="Chromosome"/>
</dbReference>
<accession>A0A916DWS6</accession>
<keyword evidence="2" id="KW-1185">Reference proteome</keyword>
<evidence type="ECO:0000313" key="2">
    <source>
        <dbReference type="Proteomes" id="UP001060919"/>
    </source>
</evidence>
<dbReference type="KEGG" id="aup:AsAng_0050850"/>
<proteinExistence type="predicted"/>
<organism evidence="1 2">
    <name type="scientific">Aureispira anguillae</name>
    <dbReference type="NCBI Taxonomy" id="2864201"/>
    <lineage>
        <taxon>Bacteria</taxon>
        <taxon>Pseudomonadati</taxon>
        <taxon>Bacteroidota</taxon>
        <taxon>Saprospiria</taxon>
        <taxon>Saprospirales</taxon>
        <taxon>Saprospiraceae</taxon>
        <taxon>Aureispira</taxon>
    </lineage>
</organism>
<dbReference type="EMBL" id="AP026867">
    <property type="protein sequence ID" value="BDS14306.1"/>
    <property type="molecule type" value="Genomic_DNA"/>
</dbReference>
<evidence type="ECO:0000313" key="1">
    <source>
        <dbReference type="EMBL" id="BDS14306.1"/>
    </source>
</evidence>
<protein>
    <submittedName>
        <fullName evidence="1">Uncharacterized protein</fullName>
    </submittedName>
</protein>
<dbReference type="RefSeq" id="WP_264789526.1">
    <property type="nucleotide sequence ID" value="NZ_AP026867.1"/>
</dbReference>
<reference evidence="1" key="1">
    <citation type="submission" date="2022-09" db="EMBL/GenBank/DDBJ databases">
        <title>Aureispira anguillicida sp. nov., isolated from Leptocephalus of Japanese eel Anguilla japonica.</title>
        <authorList>
            <person name="Yuasa K."/>
            <person name="Mekata T."/>
            <person name="Ikunari K."/>
        </authorList>
    </citation>
    <scope>NUCLEOTIDE SEQUENCE</scope>
    <source>
        <strain evidence="1">EL160426</strain>
    </source>
</reference>